<protein>
    <submittedName>
        <fullName evidence="3">Antirepressor</fullName>
    </submittedName>
</protein>
<dbReference type="EMBL" id="CP014675">
    <property type="protein sequence ID" value="AOX18548.1"/>
    <property type="molecule type" value="Genomic_DNA"/>
</dbReference>
<evidence type="ECO:0000313" key="3">
    <source>
        <dbReference type="EMBL" id="AOX18548.1"/>
    </source>
</evidence>
<dbReference type="RefSeq" id="WP_070404015.1">
    <property type="nucleotide sequence ID" value="NZ_CP014675.1"/>
</dbReference>
<dbReference type="KEGG" id="kba:A0U89_14765"/>
<gene>
    <name evidence="3" type="ORF">A0U89_14765</name>
</gene>
<dbReference type="OrthoDB" id="9792687at2"/>
<reference evidence="3 4" key="1">
    <citation type="journal article" date="2016" name="Microb. Cell Fact.">
        <title>Dissection of exopolysaccharide biosynthesis in Kozakia baliensis.</title>
        <authorList>
            <person name="Brandt J.U."/>
            <person name="Jakob F."/>
            <person name="Behr J."/>
            <person name="Geissler A.J."/>
            <person name="Vogel R.F."/>
        </authorList>
    </citation>
    <scope>NUCLEOTIDE SEQUENCE [LARGE SCALE GENOMIC DNA]</scope>
    <source>
        <strain evidence="3 4">DSM 14400</strain>
        <plasmid evidence="4">Plasmid pkb14400_1</plasmid>
    </source>
</reference>
<keyword evidence="3" id="KW-0614">Plasmid</keyword>
<dbReference type="Proteomes" id="UP000179145">
    <property type="component" value="Plasmid pKB14400_1"/>
</dbReference>
<sequence length="306" mass="33981">MSRSQHADLYQDVTDRIVADLESGILPWVQPWSNTACGPSLPHNAATKRNYSGINLLLLWGTVHTQGFTSQRWLTFRQALAVGGNVRKGEKGTTVFYADRFVPKSESGSDDARAIPFLKRFTVFNVDQCDNLPDEMTACIAPPAEAEIIPAADRLIRATGATIRVGGNKAFYMPALDLIQVPPQQAYDEPVNWHRTVLHELGHWSGNEKRLDRKLSNRFGTYDYMAEELIAEIVSAFLLAKLGITPTVRHADYCGNWITMLKADKRAIFTAARLASAAADYILAFDRDEAREVEADTEGLAEPELA</sequence>
<name>A0A1D8UXW8_9PROT</name>
<dbReference type="Pfam" id="PF08401">
    <property type="entry name" value="ArdcN"/>
    <property type="match status" value="1"/>
</dbReference>
<feature type="domain" description="N-terminal" evidence="1">
    <location>
        <begin position="8"/>
        <end position="124"/>
    </location>
</feature>
<keyword evidence="4" id="KW-1185">Reference proteome</keyword>
<dbReference type="InterPro" id="IPR041459">
    <property type="entry name" value="MPTase-PolyVal"/>
</dbReference>
<dbReference type="InterPro" id="IPR017113">
    <property type="entry name" value="Antirestriction_ArdC"/>
</dbReference>
<proteinExistence type="predicted"/>
<dbReference type="InterPro" id="IPR013610">
    <property type="entry name" value="ArdC_N"/>
</dbReference>
<accession>A0A1D8UXW8</accession>
<dbReference type="GO" id="GO:0003697">
    <property type="term" value="F:single-stranded DNA binding"/>
    <property type="evidence" value="ECO:0007669"/>
    <property type="project" value="InterPro"/>
</dbReference>
<dbReference type="PIRSF" id="PIRSF037112">
    <property type="entry name" value="Antirestriction_ArdC"/>
    <property type="match status" value="1"/>
</dbReference>
<dbReference type="Pfam" id="PF18818">
    <property type="entry name" value="MPTase-PolyVal"/>
    <property type="match status" value="1"/>
</dbReference>
<organism evidence="3 4">
    <name type="scientific">Kozakia baliensis</name>
    <dbReference type="NCBI Taxonomy" id="153496"/>
    <lineage>
        <taxon>Bacteria</taxon>
        <taxon>Pseudomonadati</taxon>
        <taxon>Pseudomonadota</taxon>
        <taxon>Alphaproteobacteria</taxon>
        <taxon>Acetobacterales</taxon>
        <taxon>Acetobacteraceae</taxon>
        <taxon>Kozakia</taxon>
    </lineage>
</organism>
<dbReference type="AlphaFoldDB" id="A0A1D8UXW8"/>
<feature type="domain" description="Polyvalent protein metallopeptidase" evidence="2">
    <location>
        <begin position="151"/>
        <end position="273"/>
    </location>
</feature>
<evidence type="ECO:0000259" key="2">
    <source>
        <dbReference type="Pfam" id="PF18818"/>
    </source>
</evidence>
<evidence type="ECO:0000259" key="1">
    <source>
        <dbReference type="Pfam" id="PF08401"/>
    </source>
</evidence>
<evidence type="ECO:0000313" key="4">
    <source>
        <dbReference type="Proteomes" id="UP000179145"/>
    </source>
</evidence>
<geneLocation type="plasmid" evidence="4">
    <name>pkb14400_1</name>
</geneLocation>